<dbReference type="SUPFAM" id="SSF52799">
    <property type="entry name" value="(Phosphotyrosine protein) phosphatases II"/>
    <property type="match status" value="1"/>
</dbReference>
<proteinExistence type="predicted"/>
<dbReference type="Gene3D" id="3.90.190.10">
    <property type="entry name" value="Protein tyrosine phosphatase superfamily"/>
    <property type="match status" value="1"/>
</dbReference>
<keyword evidence="1" id="KW-1185">Reference proteome</keyword>
<dbReference type="Proteomes" id="UP000095283">
    <property type="component" value="Unplaced"/>
</dbReference>
<accession>A0A1I7WMW8</accession>
<dbReference type="InterPro" id="IPR029021">
    <property type="entry name" value="Prot-tyrosine_phosphatase-like"/>
</dbReference>
<reference evidence="2" key="1">
    <citation type="submission" date="2016-11" db="UniProtKB">
        <authorList>
            <consortium name="WormBaseParasite"/>
        </authorList>
    </citation>
    <scope>IDENTIFICATION</scope>
</reference>
<protein>
    <submittedName>
        <fullName evidence="2">Rhodanese domain-containing protein</fullName>
    </submittedName>
</protein>
<evidence type="ECO:0000313" key="2">
    <source>
        <dbReference type="WBParaSite" id="Hba_06474"/>
    </source>
</evidence>
<dbReference type="AlphaFoldDB" id="A0A1I7WMW8"/>
<sequence length="256" mass="27826">MVSNQSPSTSTAFHVEEGIGGAELDRLMRDDFIQLCVLDCRSEGPMVKTANRIRLPNVLFRRLQNGSLALSNISPRLSEEGVKVIIIPGTGCESATSLALTNALRKEGYQFRVLFDPVDAVISSYPNLRSEDDRMCSHTSASDVGCLNLKWSLEDAYDLVLRRNASIAPNFHFMGQLTDYERHLGLKSASLGVSSIMPFFIEFPTNSNLSQTYPSMGPRSPFCAVEAAVGSGLLTPPPTSCSASPQSSIHSAKSFD</sequence>
<evidence type="ECO:0000313" key="1">
    <source>
        <dbReference type="Proteomes" id="UP000095283"/>
    </source>
</evidence>
<organism evidence="1 2">
    <name type="scientific">Heterorhabditis bacteriophora</name>
    <name type="common">Entomopathogenic nematode worm</name>
    <dbReference type="NCBI Taxonomy" id="37862"/>
    <lineage>
        <taxon>Eukaryota</taxon>
        <taxon>Metazoa</taxon>
        <taxon>Ecdysozoa</taxon>
        <taxon>Nematoda</taxon>
        <taxon>Chromadorea</taxon>
        <taxon>Rhabditida</taxon>
        <taxon>Rhabditina</taxon>
        <taxon>Rhabditomorpha</taxon>
        <taxon>Strongyloidea</taxon>
        <taxon>Heterorhabditidae</taxon>
        <taxon>Heterorhabditis</taxon>
    </lineage>
</organism>
<name>A0A1I7WMW8_HETBA</name>
<dbReference type="WBParaSite" id="Hba_06474">
    <property type="protein sequence ID" value="Hba_06474"/>
    <property type="gene ID" value="Hba_06474"/>
</dbReference>